<name>A0A518G931_9BACT</name>
<feature type="domain" description="Probable sensor" evidence="1">
    <location>
        <begin position="27"/>
        <end position="126"/>
    </location>
</feature>
<dbReference type="OrthoDB" id="177520at2"/>
<evidence type="ECO:0000259" key="1">
    <source>
        <dbReference type="Pfam" id="PF21751"/>
    </source>
</evidence>
<dbReference type="KEGG" id="ahel:Q31a_34280"/>
<gene>
    <name evidence="2" type="ORF">Q31a_34280</name>
</gene>
<dbReference type="AlphaFoldDB" id="A0A518G931"/>
<evidence type="ECO:0000313" key="2">
    <source>
        <dbReference type="EMBL" id="QDV25105.1"/>
    </source>
</evidence>
<proteinExistence type="predicted"/>
<dbReference type="RefSeq" id="WP_145079756.1">
    <property type="nucleotide sequence ID" value="NZ_CP036298.1"/>
</dbReference>
<accession>A0A518G931</accession>
<keyword evidence="3" id="KW-1185">Reference proteome</keyword>
<dbReference type="SUPFAM" id="SSF143597">
    <property type="entry name" value="YojJ-like"/>
    <property type="match status" value="1"/>
</dbReference>
<organism evidence="2 3">
    <name type="scientific">Aureliella helgolandensis</name>
    <dbReference type="NCBI Taxonomy" id="2527968"/>
    <lineage>
        <taxon>Bacteria</taxon>
        <taxon>Pseudomonadati</taxon>
        <taxon>Planctomycetota</taxon>
        <taxon>Planctomycetia</taxon>
        <taxon>Pirellulales</taxon>
        <taxon>Pirellulaceae</taxon>
        <taxon>Aureliella</taxon>
    </lineage>
</organism>
<protein>
    <recommendedName>
        <fullName evidence="1">Probable sensor domain-containing protein</fullName>
    </recommendedName>
</protein>
<dbReference type="Pfam" id="PF21751">
    <property type="entry name" value="DACNV"/>
    <property type="match status" value="1"/>
</dbReference>
<reference evidence="2 3" key="1">
    <citation type="submission" date="2019-02" db="EMBL/GenBank/DDBJ databases">
        <title>Deep-cultivation of Planctomycetes and their phenomic and genomic characterization uncovers novel biology.</title>
        <authorList>
            <person name="Wiegand S."/>
            <person name="Jogler M."/>
            <person name="Boedeker C."/>
            <person name="Pinto D."/>
            <person name="Vollmers J."/>
            <person name="Rivas-Marin E."/>
            <person name="Kohn T."/>
            <person name="Peeters S.H."/>
            <person name="Heuer A."/>
            <person name="Rast P."/>
            <person name="Oberbeckmann S."/>
            <person name="Bunk B."/>
            <person name="Jeske O."/>
            <person name="Meyerdierks A."/>
            <person name="Storesund J.E."/>
            <person name="Kallscheuer N."/>
            <person name="Luecker S."/>
            <person name="Lage O.M."/>
            <person name="Pohl T."/>
            <person name="Merkel B.J."/>
            <person name="Hornburger P."/>
            <person name="Mueller R.-W."/>
            <person name="Bruemmer F."/>
            <person name="Labrenz M."/>
            <person name="Spormann A.M."/>
            <person name="Op den Camp H."/>
            <person name="Overmann J."/>
            <person name="Amann R."/>
            <person name="Jetten M.S.M."/>
            <person name="Mascher T."/>
            <person name="Medema M.H."/>
            <person name="Devos D.P."/>
            <person name="Kaster A.-K."/>
            <person name="Ovreas L."/>
            <person name="Rohde M."/>
            <person name="Galperin M.Y."/>
            <person name="Jogler C."/>
        </authorList>
    </citation>
    <scope>NUCLEOTIDE SEQUENCE [LARGE SCALE GENOMIC DNA]</scope>
    <source>
        <strain evidence="2 3">Q31a</strain>
    </source>
</reference>
<sequence length="426" mass="47102">MTETERSFYPAEMAAHLARRWAEQNHPAEGLPADDALIVLFDRLYQASLMREEGEGVKCRIIVASPDDFPQSLVQGVDHLVALRFTESSPFTPHNVRKLAGAAGYYRAMLAVEVRDASPPAIWGMIITGTSWVNRFGSDHFEETPLPPKLVLQILAPGHLIAASGYTRVFESTGGKLLTEGFDPFNSHWLPERFSTLRSSLLEELSGATPGPSATQLCDNFVKDVSQSVIRHVLSLVRTRGHGGILAYLPDDSDNGVLTNQWFRFRVRFTADLPSLWFRTLLGRLIKRVLKVGGGLGLPICTWNDYRKMHDAEIAELDEALIGLGHFLADLMCVDGALVLGSDFRLIGFGGEILGELPVFKIHRALDLEAESSLMEPADTSGTRHRSAYRLVSGARDTIAVVVSQDGDVRFVAHHLGQLTYWPYLP</sequence>
<evidence type="ECO:0000313" key="3">
    <source>
        <dbReference type="Proteomes" id="UP000318017"/>
    </source>
</evidence>
<dbReference type="Proteomes" id="UP000318017">
    <property type="component" value="Chromosome"/>
</dbReference>
<dbReference type="InterPro" id="IPR048551">
    <property type="entry name" value="DACNV"/>
</dbReference>
<dbReference type="EMBL" id="CP036298">
    <property type="protein sequence ID" value="QDV25105.1"/>
    <property type="molecule type" value="Genomic_DNA"/>
</dbReference>
<dbReference type="InterPro" id="IPR036888">
    <property type="entry name" value="DNA_integrity_DisA_N_sf"/>
</dbReference>